<keyword evidence="2" id="KW-1185">Reference proteome</keyword>
<reference evidence="1" key="1">
    <citation type="submission" date="2022-06" db="EMBL/GenBank/DDBJ databases">
        <title>Genome Sequence of Candolleomyces eurysporus.</title>
        <authorList>
            <person name="Buettner E."/>
        </authorList>
    </citation>
    <scope>NUCLEOTIDE SEQUENCE</scope>
    <source>
        <strain evidence="1">VTCC 930004</strain>
    </source>
</reference>
<gene>
    <name evidence="1" type="ORF">H1R20_g11715</name>
</gene>
<evidence type="ECO:0000313" key="1">
    <source>
        <dbReference type="EMBL" id="KAJ2925384.1"/>
    </source>
</evidence>
<proteinExistence type="predicted"/>
<evidence type="ECO:0000313" key="2">
    <source>
        <dbReference type="Proteomes" id="UP001140091"/>
    </source>
</evidence>
<name>A0A9W8J0X6_9AGAR</name>
<dbReference type="AlphaFoldDB" id="A0A9W8J0X6"/>
<comment type="caution">
    <text evidence="1">The sequence shown here is derived from an EMBL/GenBank/DDBJ whole genome shotgun (WGS) entry which is preliminary data.</text>
</comment>
<feature type="non-terminal residue" evidence="1">
    <location>
        <position position="1"/>
    </location>
</feature>
<dbReference type="OrthoDB" id="2657661at2759"/>
<dbReference type="Proteomes" id="UP001140091">
    <property type="component" value="Unassembled WGS sequence"/>
</dbReference>
<organism evidence="1 2">
    <name type="scientific">Candolleomyces eurysporus</name>
    <dbReference type="NCBI Taxonomy" id="2828524"/>
    <lineage>
        <taxon>Eukaryota</taxon>
        <taxon>Fungi</taxon>
        <taxon>Dikarya</taxon>
        <taxon>Basidiomycota</taxon>
        <taxon>Agaricomycotina</taxon>
        <taxon>Agaricomycetes</taxon>
        <taxon>Agaricomycetidae</taxon>
        <taxon>Agaricales</taxon>
        <taxon>Agaricineae</taxon>
        <taxon>Psathyrellaceae</taxon>
        <taxon>Candolleomyces</taxon>
    </lineage>
</organism>
<accession>A0A9W8J0X6</accession>
<sequence length="69" mass="8203">MPENYTLAMDLNMQSNKEIYTDYYYADHDKKIVFFLDDVEAETNLPVWSQLDGVTSLAHLKHEIEAQYW</sequence>
<protein>
    <submittedName>
        <fullName evidence="1">Uncharacterized protein</fullName>
    </submittedName>
</protein>
<dbReference type="EMBL" id="JANBPK010001189">
    <property type="protein sequence ID" value="KAJ2925384.1"/>
    <property type="molecule type" value="Genomic_DNA"/>
</dbReference>